<dbReference type="KEGG" id="crq:GCK72_019926"/>
<dbReference type="Proteomes" id="UP000483820">
    <property type="component" value="Chromosome V"/>
</dbReference>
<gene>
    <name evidence="2" type="ORF">GCK72_019926</name>
</gene>
<protein>
    <submittedName>
        <fullName evidence="2">Uncharacterized protein</fullName>
    </submittedName>
</protein>
<dbReference type="CTD" id="78776861"/>
<keyword evidence="1" id="KW-0472">Membrane</keyword>
<dbReference type="Gene3D" id="1.20.1070.10">
    <property type="entry name" value="Rhodopsin 7-helix transmembrane proteins"/>
    <property type="match status" value="1"/>
</dbReference>
<keyword evidence="1" id="KW-0812">Transmembrane</keyword>
<organism evidence="2 3">
    <name type="scientific">Caenorhabditis remanei</name>
    <name type="common">Caenorhabditis vulgaris</name>
    <dbReference type="NCBI Taxonomy" id="31234"/>
    <lineage>
        <taxon>Eukaryota</taxon>
        <taxon>Metazoa</taxon>
        <taxon>Ecdysozoa</taxon>
        <taxon>Nematoda</taxon>
        <taxon>Chromadorea</taxon>
        <taxon>Rhabditida</taxon>
        <taxon>Rhabditina</taxon>
        <taxon>Rhabditomorpha</taxon>
        <taxon>Rhabditoidea</taxon>
        <taxon>Rhabditidae</taxon>
        <taxon>Peloderinae</taxon>
        <taxon>Caenorhabditis</taxon>
    </lineage>
</organism>
<evidence type="ECO:0000256" key="1">
    <source>
        <dbReference type="SAM" id="Phobius"/>
    </source>
</evidence>
<comment type="caution">
    <text evidence="2">The sequence shown here is derived from an EMBL/GenBank/DDBJ whole genome shotgun (WGS) entry which is preliminary data.</text>
</comment>
<dbReference type="GeneID" id="78776861"/>
<dbReference type="RefSeq" id="XP_053582208.1">
    <property type="nucleotide sequence ID" value="XM_053733295.1"/>
</dbReference>
<keyword evidence="1" id="KW-1133">Transmembrane helix</keyword>
<evidence type="ECO:0000313" key="3">
    <source>
        <dbReference type="Proteomes" id="UP000483820"/>
    </source>
</evidence>
<accession>A0A6A5GE60</accession>
<name>A0A6A5GE60_CAERE</name>
<feature type="transmembrane region" description="Helical" evidence="1">
    <location>
        <begin position="80"/>
        <end position="99"/>
    </location>
</feature>
<dbReference type="PANTHER" id="PTHR22751">
    <property type="entry name" value="G-PROTEIN COUPLED RECEPTOR-RELATED"/>
    <property type="match status" value="1"/>
</dbReference>
<evidence type="ECO:0000313" key="2">
    <source>
        <dbReference type="EMBL" id="KAF1753370.1"/>
    </source>
</evidence>
<dbReference type="AlphaFoldDB" id="A0A6A5GE60"/>
<dbReference type="InterPro" id="IPR019427">
    <property type="entry name" value="7TM_GPCR_serpentine_rcpt_Srw"/>
</dbReference>
<reference evidence="2 3" key="1">
    <citation type="submission" date="2019-12" db="EMBL/GenBank/DDBJ databases">
        <title>Chromosome-level assembly of the Caenorhabditis remanei genome.</title>
        <authorList>
            <person name="Teterina A.A."/>
            <person name="Willis J.H."/>
            <person name="Phillips P.C."/>
        </authorList>
    </citation>
    <scope>NUCLEOTIDE SEQUENCE [LARGE SCALE GENOMIC DNA]</scope>
    <source>
        <strain evidence="2 3">PX506</strain>
        <tissue evidence="2">Whole organism</tissue>
    </source>
</reference>
<dbReference type="Pfam" id="PF10324">
    <property type="entry name" value="7TM_GPCR_Srw"/>
    <property type="match status" value="1"/>
</dbReference>
<dbReference type="PANTHER" id="PTHR22751:SF54">
    <property type="entry name" value="G-PROTEIN COUPLED RECEPTORS FAMILY 1 PROFILE DOMAIN-CONTAINING PROTEIN"/>
    <property type="match status" value="1"/>
</dbReference>
<feature type="transmembrane region" description="Helical" evidence="1">
    <location>
        <begin position="39"/>
        <end position="60"/>
    </location>
</feature>
<feature type="transmembrane region" description="Helical" evidence="1">
    <location>
        <begin position="6"/>
        <end position="27"/>
    </location>
</feature>
<dbReference type="EMBL" id="WUAV01000005">
    <property type="protein sequence ID" value="KAF1753370.1"/>
    <property type="molecule type" value="Genomic_DNA"/>
</dbReference>
<dbReference type="GO" id="GO:0008528">
    <property type="term" value="F:G protein-coupled peptide receptor activity"/>
    <property type="evidence" value="ECO:0007669"/>
    <property type="project" value="InterPro"/>
</dbReference>
<proteinExistence type="predicted"/>
<sequence>MRTNCINVIMIGIGIQDLAVMGNVVFCNIIHKPDNTTRMVILMTIASVIAEGPIGLAYLLQGVSGDSEGLLLLGGDLISVFEMFVAMNSLSHCLISLIVSTPYQNTVKDVFKCLQKTKKIGNNVTVTPKISVTTVASVSHVIIRDR</sequence>
<dbReference type="SUPFAM" id="SSF81321">
    <property type="entry name" value="Family A G protein-coupled receptor-like"/>
    <property type="match status" value="1"/>
</dbReference>